<comment type="caution">
    <text evidence="2">The sequence shown here is derived from an EMBL/GenBank/DDBJ whole genome shotgun (WGS) entry which is preliminary data.</text>
</comment>
<proteinExistence type="predicted"/>
<dbReference type="SUPFAM" id="SSF55718">
    <property type="entry name" value="SCP-like"/>
    <property type="match status" value="1"/>
</dbReference>
<feature type="domain" description="SCP2" evidence="1">
    <location>
        <begin position="19"/>
        <end position="118"/>
    </location>
</feature>
<dbReference type="AlphaFoldDB" id="A0A0B1P5G1"/>
<protein>
    <submittedName>
        <fullName evidence="2">Putative oleate-induced peroxisomal protein</fullName>
    </submittedName>
</protein>
<dbReference type="PANTHER" id="PTHR10094:SF25">
    <property type="entry name" value="SCP2 STEROL-BINDING DOMAIN-CONTAINING PROTEIN 1"/>
    <property type="match status" value="1"/>
</dbReference>
<keyword evidence="3" id="KW-1185">Reference proteome</keyword>
<dbReference type="Proteomes" id="UP000030854">
    <property type="component" value="Unassembled WGS sequence"/>
</dbReference>
<dbReference type="OMA" id="WTIDMKK"/>
<dbReference type="InterPro" id="IPR003033">
    <property type="entry name" value="SCP2_sterol-bd_dom"/>
</dbReference>
<reference evidence="2 3" key="1">
    <citation type="journal article" date="2014" name="BMC Genomics">
        <title>Adaptive genomic structural variation in the grape powdery mildew pathogen, Erysiphe necator.</title>
        <authorList>
            <person name="Jones L."/>
            <person name="Riaz S."/>
            <person name="Morales-Cruz A."/>
            <person name="Amrine K.C."/>
            <person name="McGuire B."/>
            <person name="Gubler W.D."/>
            <person name="Walker M.A."/>
            <person name="Cantu D."/>
        </authorList>
    </citation>
    <scope>NUCLEOTIDE SEQUENCE [LARGE SCALE GENOMIC DNA]</scope>
    <source>
        <strain evidence="3">c</strain>
    </source>
</reference>
<organism evidence="2 3">
    <name type="scientific">Uncinula necator</name>
    <name type="common">Grape powdery mildew</name>
    <dbReference type="NCBI Taxonomy" id="52586"/>
    <lineage>
        <taxon>Eukaryota</taxon>
        <taxon>Fungi</taxon>
        <taxon>Dikarya</taxon>
        <taxon>Ascomycota</taxon>
        <taxon>Pezizomycotina</taxon>
        <taxon>Leotiomycetes</taxon>
        <taxon>Erysiphales</taxon>
        <taxon>Erysiphaceae</taxon>
        <taxon>Erysiphe</taxon>
    </lineage>
</organism>
<accession>A0A0B1P5G1</accession>
<name>A0A0B1P5G1_UNCNE</name>
<dbReference type="EMBL" id="JNVN01001146">
    <property type="protein sequence ID" value="KHJ33917.1"/>
    <property type="molecule type" value="Genomic_DNA"/>
</dbReference>
<evidence type="ECO:0000313" key="3">
    <source>
        <dbReference type="Proteomes" id="UP000030854"/>
    </source>
</evidence>
<dbReference type="FunFam" id="3.30.1050.10:FF:000001">
    <property type="entry name" value="Putative Non-specific lipid-transfer protein"/>
    <property type="match status" value="1"/>
</dbReference>
<evidence type="ECO:0000259" key="1">
    <source>
        <dbReference type="Pfam" id="PF02036"/>
    </source>
</evidence>
<dbReference type="HOGENOM" id="CLU_105945_0_2_1"/>
<evidence type="ECO:0000313" key="2">
    <source>
        <dbReference type="EMBL" id="KHJ33917.1"/>
    </source>
</evidence>
<sequence>MSLKNDAFPSSVAFDDINNALKASESERKQAIKQANAIFAFKLTNASGEEQSWHIDLKKDGEVRKGLGTKPTVTLSLSEEDFGKLIAGKANPQRMFMSGRLRVSGDIMKANAMQSILKKAQAPKSTL</sequence>
<dbReference type="PANTHER" id="PTHR10094">
    <property type="entry name" value="STEROL CARRIER PROTEIN 2 SCP-2 FAMILY PROTEIN"/>
    <property type="match status" value="1"/>
</dbReference>
<dbReference type="Pfam" id="PF02036">
    <property type="entry name" value="SCP2"/>
    <property type="match status" value="1"/>
</dbReference>
<gene>
    <name evidence="2" type="ORF">EV44_g5172</name>
</gene>
<dbReference type="OrthoDB" id="10265837at2759"/>
<dbReference type="STRING" id="52586.A0A0B1P5G1"/>
<dbReference type="InterPro" id="IPR036527">
    <property type="entry name" value="SCP2_sterol-bd_dom_sf"/>
</dbReference>
<dbReference type="Gene3D" id="3.30.1050.10">
    <property type="entry name" value="SCP2 sterol-binding domain"/>
    <property type="match status" value="1"/>
</dbReference>
<dbReference type="GO" id="GO:0005829">
    <property type="term" value="C:cytosol"/>
    <property type="evidence" value="ECO:0007669"/>
    <property type="project" value="TreeGrafter"/>
</dbReference>